<comment type="caution">
    <text evidence="2">The sequence shown here is derived from an EMBL/GenBank/DDBJ whole genome shotgun (WGS) entry which is preliminary data.</text>
</comment>
<dbReference type="OrthoDB" id="1625734at2"/>
<evidence type="ECO:0000313" key="2">
    <source>
        <dbReference type="EMBL" id="ERT58194.1"/>
    </source>
</evidence>
<name>U7UH40_9FIRM</name>
<organism evidence="2 3">
    <name type="scientific">Megasphaera vaginalis</name>
    <name type="common">ex Srinivasan et al. 2021</name>
    <dbReference type="NCBI Taxonomy" id="1111454"/>
    <lineage>
        <taxon>Bacteria</taxon>
        <taxon>Bacillati</taxon>
        <taxon>Bacillota</taxon>
        <taxon>Negativicutes</taxon>
        <taxon>Veillonellales</taxon>
        <taxon>Veillonellaceae</taxon>
        <taxon>Megasphaera</taxon>
    </lineage>
</organism>
<dbReference type="EMBL" id="AWXA01000046">
    <property type="protein sequence ID" value="ERT58194.1"/>
    <property type="molecule type" value="Genomic_DNA"/>
</dbReference>
<dbReference type="STRING" id="1111454.HMPREF1250_0857"/>
<dbReference type="eggNOG" id="COG0511">
    <property type="taxonomic scope" value="Bacteria"/>
</dbReference>
<dbReference type="Proteomes" id="UP000017090">
    <property type="component" value="Unassembled WGS sequence"/>
</dbReference>
<proteinExistence type="predicted"/>
<feature type="signal peptide" evidence="1">
    <location>
        <begin position="1"/>
        <end position="24"/>
    </location>
</feature>
<keyword evidence="1" id="KW-0732">Signal</keyword>
<evidence type="ECO:0008006" key="4">
    <source>
        <dbReference type="Google" id="ProtNLM"/>
    </source>
</evidence>
<evidence type="ECO:0000256" key="1">
    <source>
        <dbReference type="SAM" id="SignalP"/>
    </source>
</evidence>
<dbReference type="SUPFAM" id="SSF51230">
    <property type="entry name" value="Single hybrid motif"/>
    <property type="match status" value="1"/>
</dbReference>
<protein>
    <recommendedName>
        <fullName evidence="4">Acetyl-CoA carboxylase biotin carboxyl carrier protein subunit domain protein</fullName>
    </recommendedName>
</protein>
<dbReference type="InterPro" id="IPR011053">
    <property type="entry name" value="Single_hybrid_motif"/>
</dbReference>
<reference evidence="2 3" key="1">
    <citation type="submission" date="2013-09" db="EMBL/GenBank/DDBJ databases">
        <authorList>
            <person name="Durkin A.S."/>
            <person name="Haft D.R."/>
            <person name="McCorrison J."/>
            <person name="Torralba M."/>
            <person name="Gillis M."/>
            <person name="Haft D.H."/>
            <person name="Methe B."/>
            <person name="Sutton G."/>
            <person name="Nelson K.E."/>
        </authorList>
    </citation>
    <scope>NUCLEOTIDE SEQUENCE [LARGE SCALE GENOMIC DNA]</scope>
    <source>
        <strain evidence="2 3">BV3C16-1</strain>
    </source>
</reference>
<evidence type="ECO:0000313" key="3">
    <source>
        <dbReference type="Proteomes" id="UP000017090"/>
    </source>
</evidence>
<keyword evidence="3" id="KW-1185">Reference proteome</keyword>
<sequence length="97" mass="9487">MKKEYKVLAALGLAGSLFSASATAADVPYTSVLSGNVVSVTPVGTAVKEGDVLVTVDSLAGPMAAARANGDGTVKSVHVAAGASVESGAVVVVLEEK</sequence>
<dbReference type="RefSeq" id="WP_023054205.1">
    <property type="nucleotide sequence ID" value="NZ_AWXA01000046.1"/>
</dbReference>
<dbReference type="Gene3D" id="2.40.50.100">
    <property type="match status" value="1"/>
</dbReference>
<gene>
    <name evidence="2" type="ORF">HMPREF1250_0857</name>
</gene>
<dbReference type="AlphaFoldDB" id="U7UH40"/>
<dbReference type="PATRIC" id="fig|1111454.3.peg.1741"/>
<feature type="chain" id="PRO_5004688693" description="Acetyl-CoA carboxylase biotin carboxyl carrier protein subunit domain protein" evidence="1">
    <location>
        <begin position="25"/>
        <end position="97"/>
    </location>
</feature>
<accession>U7UH40</accession>